<protein>
    <submittedName>
        <fullName evidence="1">Uncharacterized protein</fullName>
    </submittedName>
</protein>
<evidence type="ECO:0000313" key="1">
    <source>
        <dbReference type="EMBL" id="MEC0273099.1"/>
    </source>
</evidence>
<dbReference type="AlphaFoldDB" id="A0AAW9ND19"/>
<dbReference type="RefSeq" id="WP_367406601.1">
    <property type="nucleotide sequence ID" value="NZ_JARNBH010000008.1"/>
</dbReference>
<dbReference type="EMBL" id="JARNBH010000008">
    <property type="protein sequence ID" value="MEC0273099.1"/>
    <property type="molecule type" value="Genomic_DNA"/>
</dbReference>
<accession>A0AAW9ND19</accession>
<reference evidence="1 2" key="1">
    <citation type="submission" date="2023-03" db="EMBL/GenBank/DDBJ databases">
        <title>Bacillus Genome Sequencing.</title>
        <authorList>
            <person name="Dunlap C."/>
        </authorList>
    </citation>
    <scope>NUCLEOTIDE SEQUENCE [LARGE SCALE GENOMIC DNA]</scope>
    <source>
        <strain evidence="1 2">B-41290</strain>
    </source>
</reference>
<evidence type="ECO:0000313" key="2">
    <source>
        <dbReference type="Proteomes" id="UP001307168"/>
    </source>
</evidence>
<gene>
    <name evidence="1" type="ORF">P4706_08430</name>
</gene>
<sequence>MELSKTVMCTYCGKHFDREIMTPLYEKNKPVVNRYCEKCVPRVKINILSLHWRESLWWGNKEE</sequence>
<comment type="caution">
    <text evidence="1">The sequence shown here is derived from an EMBL/GenBank/DDBJ whole genome shotgun (WGS) entry which is preliminary data.</text>
</comment>
<name>A0AAW9ND19_9BACI</name>
<proteinExistence type="predicted"/>
<organism evidence="1 2">
    <name type="scientific">Peribacillus castrilensis</name>
    <dbReference type="NCBI Taxonomy" id="2897690"/>
    <lineage>
        <taxon>Bacteria</taxon>
        <taxon>Bacillati</taxon>
        <taxon>Bacillota</taxon>
        <taxon>Bacilli</taxon>
        <taxon>Bacillales</taxon>
        <taxon>Bacillaceae</taxon>
        <taxon>Peribacillus</taxon>
    </lineage>
</organism>
<keyword evidence="2" id="KW-1185">Reference proteome</keyword>
<dbReference type="Proteomes" id="UP001307168">
    <property type="component" value="Unassembled WGS sequence"/>
</dbReference>